<sequence>MNISAVAASRMRYIRDRSKIVSDLMASGFKPKLTGITVFTLSRLSAETYNDLQKFLGDINGRIKSQLKLTQPQPLELPWFSALKTVDFKALRNKPEAMKEVFDRCVEVDGFFAPRVDLSILPWIYKTYVFNPQPQK</sequence>
<dbReference type="AlphaFoldDB" id="A0A1F4Q2A3"/>
<name>A0A1F4Q2A3_UNCSA</name>
<organism evidence="1 2">
    <name type="scientific">candidate division WOR-1 bacterium RIFCSPHIGHO2_01_FULL_53_15</name>
    <dbReference type="NCBI Taxonomy" id="1802564"/>
    <lineage>
        <taxon>Bacteria</taxon>
        <taxon>Bacillati</taxon>
        <taxon>Saganbacteria</taxon>
    </lineage>
</organism>
<comment type="caution">
    <text evidence="1">The sequence shown here is derived from an EMBL/GenBank/DDBJ whole genome shotgun (WGS) entry which is preliminary data.</text>
</comment>
<dbReference type="EMBL" id="METM01000016">
    <property type="protein sequence ID" value="OGB90010.1"/>
    <property type="molecule type" value="Genomic_DNA"/>
</dbReference>
<proteinExistence type="predicted"/>
<accession>A0A1F4Q2A3</accession>
<evidence type="ECO:0000313" key="1">
    <source>
        <dbReference type="EMBL" id="OGB90010.1"/>
    </source>
</evidence>
<dbReference type="Proteomes" id="UP000178724">
    <property type="component" value="Unassembled WGS sequence"/>
</dbReference>
<reference evidence="1 2" key="1">
    <citation type="journal article" date="2016" name="Nat. Commun.">
        <title>Thousands of microbial genomes shed light on interconnected biogeochemical processes in an aquifer system.</title>
        <authorList>
            <person name="Anantharaman K."/>
            <person name="Brown C.T."/>
            <person name="Hug L.A."/>
            <person name="Sharon I."/>
            <person name="Castelle C.J."/>
            <person name="Probst A.J."/>
            <person name="Thomas B.C."/>
            <person name="Singh A."/>
            <person name="Wilkins M.J."/>
            <person name="Karaoz U."/>
            <person name="Brodie E.L."/>
            <person name="Williams K.H."/>
            <person name="Hubbard S.S."/>
            <person name="Banfield J.F."/>
        </authorList>
    </citation>
    <scope>NUCLEOTIDE SEQUENCE [LARGE SCALE GENOMIC DNA]</scope>
</reference>
<protein>
    <submittedName>
        <fullName evidence="1">Uncharacterized protein</fullName>
    </submittedName>
</protein>
<gene>
    <name evidence="1" type="ORF">A2625_01540</name>
</gene>
<evidence type="ECO:0000313" key="2">
    <source>
        <dbReference type="Proteomes" id="UP000178724"/>
    </source>
</evidence>